<dbReference type="PROSITE" id="PS50999">
    <property type="entry name" value="COX2_TM"/>
    <property type="match status" value="1"/>
</dbReference>
<comment type="catalytic activity">
    <reaction evidence="15 18">
        <text>4 Fe(II)-[cytochrome c] + O2 + 8 H(+)(in) = 4 Fe(III)-[cytochrome c] + 2 H2O + 4 H(+)(out)</text>
        <dbReference type="Rhea" id="RHEA:11436"/>
        <dbReference type="Rhea" id="RHEA-COMP:10350"/>
        <dbReference type="Rhea" id="RHEA-COMP:14399"/>
        <dbReference type="ChEBI" id="CHEBI:15377"/>
        <dbReference type="ChEBI" id="CHEBI:15378"/>
        <dbReference type="ChEBI" id="CHEBI:15379"/>
        <dbReference type="ChEBI" id="CHEBI:29033"/>
        <dbReference type="ChEBI" id="CHEBI:29034"/>
        <dbReference type="EC" id="7.1.1.9"/>
    </reaction>
</comment>
<dbReference type="PROSITE" id="PS51007">
    <property type="entry name" value="CYTC"/>
    <property type="match status" value="1"/>
</dbReference>
<keyword evidence="24" id="KW-1185">Reference proteome</keyword>
<feature type="domain" description="Cytochrome c" evidence="22">
    <location>
        <begin position="256"/>
        <end position="347"/>
    </location>
</feature>
<proteinExistence type="inferred from homology"/>
<feature type="transmembrane region" description="Helical" evidence="19">
    <location>
        <begin position="50"/>
        <end position="72"/>
    </location>
</feature>
<keyword evidence="13 19" id="KW-0472">Membrane</keyword>
<dbReference type="GO" id="GO:0042773">
    <property type="term" value="P:ATP synthesis coupled electron transport"/>
    <property type="evidence" value="ECO:0007669"/>
    <property type="project" value="TreeGrafter"/>
</dbReference>
<evidence type="ECO:0000256" key="9">
    <source>
        <dbReference type="ARBA" id="ARBA00022982"/>
    </source>
</evidence>
<keyword evidence="9 17" id="KW-0249">Electron transport</keyword>
<dbReference type="GO" id="GO:0016491">
    <property type="term" value="F:oxidoreductase activity"/>
    <property type="evidence" value="ECO:0007669"/>
    <property type="project" value="InterPro"/>
</dbReference>
<dbReference type="InterPro" id="IPR036909">
    <property type="entry name" value="Cyt_c-like_dom_sf"/>
</dbReference>
<evidence type="ECO:0000256" key="5">
    <source>
        <dbReference type="ARBA" id="ARBA00022660"/>
    </source>
</evidence>
<dbReference type="InterPro" id="IPR014222">
    <property type="entry name" value="Cyt_c_oxidase_su2"/>
</dbReference>
<evidence type="ECO:0000259" key="20">
    <source>
        <dbReference type="PROSITE" id="PS50857"/>
    </source>
</evidence>
<keyword evidence="7 16" id="KW-0479">Metal-binding</keyword>
<dbReference type="GO" id="GO:0004129">
    <property type="term" value="F:cytochrome-c oxidase activity"/>
    <property type="evidence" value="ECO:0007669"/>
    <property type="project" value="UniProtKB-EC"/>
</dbReference>
<dbReference type="Gene3D" id="2.60.40.420">
    <property type="entry name" value="Cupredoxins - blue copper proteins"/>
    <property type="match status" value="1"/>
</dbReference>
<dbReference type="InterPro" id="IPR036257">
    <property type="entry name" value="Cyt_c_oxidase_su2_TM_sf"/>
</dbReference>
<dbReference type="OrthoDB" id="9781261at2"/>
<feature type="domain" description="Cytochrome oxidase subunit II transmembrane region profile" evidence="21">
    <location>
        <begin position="26"/>
        <end position="124"/>
    </location>
</feature>
<keyword evidence="12 18" id="KW-0186">Copper</keyword>
<evidence type="ECO:0000256" key="1">
    <source>
        <dbReference type="ARBA" id="ARBA00004141"/>
    </source>
</evidence>
<dbReference type="SUPFAM" id="SSF81464">
    <property type="entry name" value="Cytochrome c oxidase subunit II-like, transmembrane region"/>
    <property type="match status" value="1"/>
</dbReference>
<dbReference type="InterPro" id="IPR001505">
    <property type="entry name" value="Copper_CuA"/>
</dbReference>
<name>A0A4R6UB43_9BACI</name>
<dbReference type="InterPro" id="IPR002429">
    <property type="entry name" value="CcO_II-like_C"/>
</dbReference>
<dbReference type="EC" id="7.1.1.9" evidence="18"/>
<comment type="function">
    <text evidence="14 18">Subunits I and II form the functional core of the enzyme complex. Electrons originating in cytochrome c are transferred via heme a and Cu(A) to the binuclear center formed by heme a3 and Cu(B).</text>
</comment>
<comment type="similarity">
    <text evidence="2 17">Belongs to the cytochrome c oxidase subunit 2 family.</text>
</comment>
<evidence type="ECO:0000256" key="19">
    <source>
        <dbReference type="SAM" id="Phobius"/>
    </source>
</evidence>
<evidence type="ECO:0000256" key="17">
    <source>
        <dbReference type="RuleBase" id="RU000456"/>
    </source>
</evidence>
<dbReference type="PRINTS" id="PR01166">
    <property type="entry name" value="CYCOXIDASEII"/>
</dbReference>
<comment type="caution">
    <text evidence="23">The sequence shown here is derived from an EMBL/GenBank/DDBJ whole genome shotgun (WGS) entry which is preliminary data.</text>
</comment>
<dbReference type="EMBL" id="SNYJ01000002">
    <property type="protein sequence ID" value="TDQ42283.1"/>
    <property type="molecule type" value="Genomic_DNA"/>
</dbReference>
<dbReference type="CDD" id="cd04213">
    <property type="entry name" value="CuRO_CcO_Caa3_II"/>
    <property type="match status" value="1"/>
</dbReference>
<dbReference type="GO" id="GO:0005886">
    <property type="term" value="C:plasma membrane"/>
    <property type="evidence" value="ECO:0007669"/>
    <property type="project" value="UniProtKB-SubCell"/>
</dbReference>
<evidence type="ECO:0000256" key="11">
    <source>
        <dbReference type="ARBA" id="ARBA00023004"/>
    </source>
</evidence>
<dbReference type="AlphaFoldDB" id="A0A4R6UB43"/>
<evidence type="ECO:0000256" key="16">
    <source>
        <dbReference type="PROSITE-ProRule" id="PRU00433"/>
    </source>
</evidence>
<evidence type="ECO:0000259" key="21">
    <source>
        <dbReference type="PROSITE" id="PS50999"/>
    </source>
</evidence>
<evidence type="ECO:0000256" key="6">
    <source>
        <dbReference type="ARBA" id="ARBA00022692"/>
    </source>
</evidence>
<feature type="domain" description="Cytochrome oxidase subunit II copper A binding" evidence="20">
    <location>
        <begin position="131"/>
        <end position="245"/>
    </location>
</feature>
<evidence type="ECO:0000256" key="12">
    <source>
        <dbReference type="ARBA" id="ARBA00023008"/>
    </source>
</evidence>
<feature type="transmembrane region" description="Helical" evidence="19">
    <location>
        <begin position="93"/>
        <end position="114"/>
    </location>
</feature>
<comment type="cofactor">
    <cofactor evidence="18">
        <name>Cu cation</name>
        <dbReference type="ChEBI" id="CHEBI:23378"/>
    </cofactor>
    <text evidence="18">Binds a copper A center.</text>
</comment>
<comment type="subcellular location">
    <subcellularLocation>
        <location evidence="17">Cell membrane</location>
        <topology evidence="17">Multi-pass membrane protein</topology>
    </subcellularLocation>
    <subcellularLocation>
        <location evidence="1">Membrane</location>
        <topology evidence="1">Multi-pass membrane protein</topology>
    </subcellularLocation>
</comment>
<dbReference type="RefSeq" id="WP_133579162.1">
    <property type="nucleotide sequence ID" value="NZ_SNYJ01000002.1"/>
</dbReference>
<dbReference type="Proteomes" id="UP000295632">
    <property type="component" value="Unassembled WGS sequence"/>
</dbReference>
<evidence type="ECO:0000256" key="8">
    <source>
        <dbReference type="ARBA" id="ARBA00022967"/>
    </source>
</evidence>
<evidence type="ECO:0000256" key="2">
    <source>
        <dbReference type="ARBA" id="ARBA00007866"/>
    </source>
</evidence>
<dbReference type="SUPFAM" id="SSF49503">
    <property type="entry name" value="Cupredoxins"/>
    <property type="match status" value="1"/>
</dbReference>
<evidence type="ECO:0000256" key="3">
    <source>
        <dbReference type="ARBA" id="ARBA00022448"/>
    </source>
</evidence>
<evidence type="ECO:0000256" key="18">
    <source>
        <dbReference type="RuleBase" id="RU004024"/>
    </source>
</evidence>
<keyword evidence="10 19" id="KW-1133">Transmembrane helix</keyword>
<evidence type="ECO:0000256" key="15">
    <source>
        <dbReference type="ARBA" id="ARBA00047816"/>
    </source>
</evidence>
<dbReference type="PROSITE" id="PS00078">
    <property type="entry name" value="COX2"/>
    <property type="match status" value="1"/>
</dbReference>
<evidence type="ECO:0000256" key="7">
    <source>
        <dbReference type="ARBA" id="ARBA00022723"/>
    </source>
</evidence>
<dbReference type="InterPro" id="IPR045187">
    <property type="entry name" value="CcO_II"/>
</dbReference>
<dbReference type="PANTHER" id="PTHR22888:SF10">
    <property type="entry name" value="CYTOCHROME C OXIDASE SUBUNIT 2"/>
    <property type="match status" value="1"/>
</dbReference>
<keyword evidence="6 17" id="KW-0812">Transmembrane</keyword>
<keyword evidence="4 16" id="KW-0349">Heme</keyword>
<evidence type="ECO:0000256" key="14">
    <source>
        <dbReference type="ARBA" id="ARBA00024688"/>
    </source>
</evidence>
<dbReference type="InterPro" id="IPR009056">
    <property type="entry name" value="Cyt_c-like_dom"/>
</dbReference>
<dbReference type="PROSITE" id="PS50857">
    <property type="entry name" value="COX2_CUA"/>
    <property type="match status" value="1"/>
</dbReference>
<dbReference type="Pfam" id="PF00034">
    <property type="entry name" value="Cytochrom_C"/>
    <property type="match status" value="1"/>
</dbReference>
<keyword evidence="3 17" id="KW-0813">Transport</keyword>
<dbReference type="PROSITE" id="PS51257">
    <property type="entry name" value="PROKAR_LIPOPROTEIN"/>
    <property type="match status" value="1"/>
</dbReference>
<dbReference type="InterPro" id="IPR011759">
    <property type="entry name" value="Cyt_c_oxidase_su2_TM_dom"/>
</dbReference>
<dbReference type="Pfam" id="PF02790">
    <property type="entry name" value="COX2_TM"/>
    <property type="match status" value="1"/>
</dbReference>
<keyword evidence="5 17" id="KW-0679">Respiratory chain</keyword>
<dbReference type="Gene3D" id="1.10.287.90">
    <property type="match status" value="1"/>
</dbReference>
<evidence type="ECO:0000256" key="4">
    <source>
        <dbReference type="ARBA" id="ARBA00022617"/>
    </source>
</evidence>
<accession>A0A4R6UB43</accession>
<keyword evidence="8" id="KW-1278">Translocase</keyword>
<evidence type="ECO:0000313" key="24">
    <source>
        <dbReference type="Proteomes" id="UP000295632"/>
    </source>
</evidence>
<gene>
    <name evidence="23" type="ORF">EV213_102314</name>
</gene>
<dbReference type="PANTHER" id="PTHR22888">
    <property type="entry name" value="CYTOCHROME C OXIDASE, SUBUNIT II"/>
    <property type="match status" value="1"/>
</dbReference>
<evidence type="ECO:0000259" key="22">
    <source>
        <dbReference type="PROSITE" id="PS51007"/>
    </source>
</evidence>
<dbReference type="NCBIfam" id="TIGR02866">
    <property type="entry name" value="CoxB"/>
    <property type="match status" value="1"/>
</dbReference>
<evidence type="ECO:0000313" key="23">
    <source>
        <dbReference type="EMBL" id="TDQ42283.1"/>
    </source>
</evidence>
<evidence type="ECO:0000256" key="13">
    <source>
        <dbReference type="ARBA" id="ARBA00023136"/>
    </source>
</evidence>
<organism evidence="23 24">
    <name type="scientific">Aureibacillus halotolerans</name>
    <dbReference type="NCBI Taxonomy" id="1508390"/>
    <lineage>
        <taxon>Bacteria</taxon>
        <taxon>Bacillati</taxon>
        <taxon>Bacillota</taxon>
        <taxon>Bacilli</taxon>
        <taxon>Bacillales</taxon>
        <taxon>Bacillaceae</taxon>
        <taxon>Aureibacillus</taxon>
    </lineage>
</organism>
<dbReference type="InterPro" id="IPR034236">
    <property type="entry name" value="CuRO_CcO_Caa3_II"/>
</dbReference>
<dbReference type="Pfam" id="PF00116">
    <property type="entry name" value="COX2"/>
    <property type="match status" value="1"/>
</dbReference>
<reference evidence="23 24" key="1">
    <citation type="submission" date="2019-03" db="EMBL/GenBank/DDBJ databases">
        <title>Genomic Encyclopedia of Type Strains, Phase IV (KMG-IV): sequencing the most valuable type-strain genomes for metagenomic binning, comparative biology and taxonomic classification.</title>
        <authorList>
            <person name="Goeker M."/>
        </authorList>
    </citation>
    <scope>NUCLEOTIDE SEQUENCE [LARGE SCALE GENOMIC DNA]</scope>
    <source>
        <strain evidence="23 24">DSM 28697</strain>
    </source>
</reference>
<dbReference type="GO" id="GO:0005507">
    <property type="term" value="F:copper ion binding"/>
    <property type="evidence" value="ECO:0007669"/>
    <property type="project" value="InterPro"/>
</dbReference>
<dbReference type="SUPFAM" id="SSF46626">
    <property type="entry name" value="Cytochrome c"/>
    <property type="match status" value="1"/>
</dbReference>
<evidence type="ECO:0000256" key="10">
    <source>
        <dbReference type="ARBA" id="ARBA00022989"/>
    </source>
</evidence>
<protein>
    <recommendedName>
        <fullName evidence="18">Cytochrome c oxidase subunit 2</fullName>
        <ecNumber evidence="18">7.1.1.9</ecNumber>
    </recommendedName>
</protein>
<dbReference type="InterPro" id="IPR008972">
    <property type="entry name" value="Cupredoxin"/>
</dbReference>
<dbReference type="GO" id="GO:0020037">
    <property type="term" value="F:heme binding"/>
    <property type="evidence" value="ECO:0007669"/>
    <property type="project" value="InterPro"/>
</dbReference>
<keyword evidence="11 16" id="KW-0408">Iron</keyword>
<sequence length="351" mass="38945">MKSAENNWRRRIMYSLFGLCAVMLAGCGRENLSALQPKGEGASMLYDLMVISIVIMIAVFLVVIAIYTYVLVRYRKKKGDQDIIPEQVEGNRNLEILWTVIPILLLLILAVPTVNYTFQLADTSEMEAEDSDNYVVDVTANAFWWNFEYQGQEVTTSQDLYIPTGEKVFVNLSSADVIHSFWVPAIQGKMDNNPGDSNVNTIYLETDDEGVYWGKCAEFCGPSHALMDFRVIAVSPEEFDAWLANMKEGPGEPSTEIAAAGEEIFAQSCASCHAVEAGAVGGVGPNLTSFGDREKIAGILEHNSENLKEWIRNPQEIKPGNNMPQFSEDQISDEDLDALAEYLLGLKVSDE</sequence>